<dbReference type="InterPro" id="IPR039420">
    <property type="entry name" value="WalR-like"/>
</dbReference>
<comment type="caution">
    <text evidence="3">The sequence shown here is derived from an EMBL/GenBank/DDBJ whole genome shotgun (WGS) entry which is preliminary data.</text>
</comment>
<dbReference type="RefSeq" id="WP_284310025.1">
    <property type="nucleotide sequence ID" value="NZ_BSPC01000005.1"/>
</dbReference>
<feature type="domain" description="HTH luxR-type" evidence="2">
    <location>
        <begin position="163"/>
        <end position="227"/>
    </location>
</feature>
<proteinExistence type="predicted"/>
<evidence type="ECO:0000259" key="2">
    <source>
        <dbReference type="PROSITE" id="PS50043"/>
    </source>
</evidence>
<dbReference type="EMBL" id="BSPC01000005">
    <property type="protein sequence ID" value="GLS17197.1"/>
    <property type="molecule type" value="Genomic_DNA"/>
</dbReference>
<evidence type="ECO:0000313" key="4">
    <source>
        <dbReference type="Proteomes" id="UP001156882"/>
    </source>
</evidence>
<dbReference type="InterPro" id="IPR016032">
    <property type="entry name" value="Sig_transdc_resp-reg_C-effctor"/>
</dbReference>
<dbReference type="PANTHER" id="PTHR43214">
    <property type="entry name" value="TWO-COMPONENT RESPONSE REGULATOR"/>
    <property type="match status" value="1"/>
</dbReference>
<gene>
    <name evidence="3" type="ORF">GCM10007874_02120</name>
</gene>
<dbReference type="SUPFAM" id="SSF46894">
    <property type="entry name" value="C-terminal effector domain of the bipartite response regulators"/>
    <property type="match status" value="1"/>
</dbReference>
<dbReference type="PROSITE" id="PS00622">
    <property type="entry name" value="HTH_LUXR_1"/>
    <property type="match status" value="1"/>
</dbReference>
<keyword evidence="4" id="KW-1185">Reference proteome</keyword>
<evidence type="ECO:0000313" key="3">
    <source>
        <dbReference type="EMBL" id="GLS17197.1"/>
    </source>
</evidence>
<dbReference type="PRINTS" id="PR00038">
    <property type="entry name" value="HTHLUXR"/>
</dbReference>
<evidence type="ECO:0000256" key="1">
    <source>
        <dbReference type="ARBA" id="ARBA00023125"/>
    </source>
</evidence>
<dbReference type="PANTHER" id="PTHR43214:SF42">
    <property type="entry name" value="TRANSCRIPTIONAL REGULATORY PROTEIN DESR"/>
    <property type="match status" value="1"/>
</dbReference>
<reference evidence="4" key="1">
    <citation type="journal article" date="2019" name="Int. J. Syst. Evol. Microbiol.">
        <title>The Global Catalogue of Microorganisms (GCM) 10K type strain sequencing project: providing services to taxonomists for standard genome sequencing and annotation.</title>
        <authorList>
            <consortium name="The Broad Institute Genomics Platform"/>
            <consortium name="The Broad Institute Genome Sequencing Center for Infectious Disease"/>
            <person name="Wu L."/>
            <person name="Ma J."/>
        </authorList>
    </citation>
    <scope>NUCLEOTIDE SEQUENCE [LARGE SCALE GENOMIC DNA]</scope>
    <source>
        <strain evidence="4">NBRC 101365</strain>
    </source>
</reference>
<protein>
    <recommendedName>
        <fullName evidence="2">HTH luxR-type domain-containing protein</fullName>
    </recommendedName>
</protein>
<dbReference type="InterPro" id="IPR000792">
    <property type="entry name" value="Tscrpt_reg_LuxR_C"/>
</dbReference>
<dbReference type="Proteomes" id="UP001156882">
    <property type="component" value="Unassembled WGS sequence"/>
</dbReference>
<organism evidence="3 4">
    <name type="scientific">Labrys miyagiensis</name>
    <dbReference type="NCBI Taxonomy" id="346912"/>
    <lineage>
        <taxon>Bacteria</taxon>
        <taxon>Pseudomonadati</taxon>
        <taxon>Pseudomonadota</taxon>
        <taxon>Alphaproteobacteria</taxon>
        <taxon>Hyphomicrobiales</taxon>
        <taxon>Xanthobacteraceae</taxon>
        <taxon>Labrys</taxon>
    </lineage>
</organism>
<name>A0ABQ6CC15_9HYPH</name>
<dbReference type="Gene3D" id="3.40.50.2300">
    <property type="match status" value="1"/>
</dbReference>
<keyword evidence="1" id="KW-0238">DNA-binding</keyword>
<dbReference type="PROSITE" id="PS50043">
    <property type="entry name" value="HTH_LUXR_2"/>
    <property type="match status" value="1"/>
</dbReference>
<dbReference type="SMART" id="SM00421">
    <property type="entry name" value="HTH_LUXR"/>
    <property type="match status" value="1"/>
</dbReference>
<accession>A0ABQ6CC15</accession>
<dbReference type="Pfam" id="PF00196">
    <property type="entry name" value="GerE"/>
    <property type="match status" value="1"/>
</dbReference>
<sequence>MDQTMNITTIQLINKSSLMRGCMETVLASEFPRETVEGFADLSDWFRARGGASPHKGILILDQATFEQLQTIYHGPKLAMPRIILISDRHNVDDRARASRLGVKGWLCSRDSVDVVVAATRVVMMGGNFVPPGAEARAGVATALHVDRACEISPGLGGLTGATPRQLAIIEAVGLGLSNAEIAARLRLRERTVKAHLRNIMKRLSVKTTASLPGLCGDLVKYSSEMQARQRFRVELQQMYCGNGFLGASMAGGQVTYH</sequence>
<dbReference type="CDD" id="cd06170">
    <property type="entry name" value="LuxR_C_like"/>
    <property type="match status" value="1"/>
</dbReference>